<keyword evidence="1" id="KW-0805">Transcription regulation</keyword>
<gene>
    <name evidence="5" type="ORF">PPN31114_03110</name>
</gene>
<sequence length="148" mass="16557">MAYRGGRMPISPPQIKKWLPKWEPFARLLSWGMFTNSGERMRRRITINVFDPLAAIHEIASDMHAAGGISKRTMREYDELCIPPVPEYTKTAIIKIRKSVRVSQGVLAAYLNTSPSTVQKWEAGTKKPSGAAAKLLQVIEKHGLEVLA</sequence>
<dbReference type="AlphaFoldDB" id="A0A5E4W657"/>
<dbReference type="SMART" id="SM00530">
    <property type="entry name" value="HTH_XRE"/>
    <property type="match status" value="1"/>
</dbReference>
<reference evidence="5 6" key="1">
    <citation type="submission" date="2019-08" db="EMBL/GenBank/DDBJ databases">
        <authorList>
            <person name="Peeters C."/>
        </authorList>
    </citation>
    <scope>NUCLEOTIDE SEQUENCE [LARGE SCALE GENOMIC DNA]</scope>
    <source>
        <strain evidence="5 6">LMG 31114</strain>
    </source>
</reference>
<evidence type="ECO:0000313" key="5">
    <source>
        <dbReference type="EMBL" id="VVE20192.1"/>
    </source>
</evidence>
<dbReference type="SUPFAM" id="SSF47413">
    <property type="entry name" value="lambda repressor-like DNA-binding domains"/>
    <property type="match status" value="1"/>
</dbReference>
<feature type="domain" description="HTH cro/C1-type" evidence="4">
    <location>
        <begin position="93"/>
        <end position="146"/>
    </location>
</feature>
<evidence type="ECO:0000256" key="3">
    <source>
        <dbReference type="ARBA" id="ARBA00023163"/>
    </source>
</evidence>
<evidence type="ECO:0000256" key="1">
    <source>
        <dbReference type="ARBA" id="ARBA00023015"/>
    </source>
</evidence>
<proteinExistence type="predicted"/>
<organism evidence="5 6">
    <name type="scientific">Pandoraea pneumonica</name>
    <dbReference type="NCBI Taxonomy" id="2508299"/>
    <lineage>
        <taxon>Bacteria</taxon>
        <taxon>Pseudomonadati</taxon>
        <taxon>Pseudomonadota</taxon>
        <taxon>Betaproteobacteria</taxon>
        <taxon>Burkholderiales</taxon>
        <taxon>Burkholderiaceae</taxon>
        <taxon>Pandoraea</taxon>
    </lineage>
</organism>
<keyword evidence="3" id="KW-0804">Transcription</keyword>
<dbReference type="PANTHER" id="PTHR36511">
    <property type="entry name" value="MERR FAMILY BACTERIAL REGULATORY PROTEIN"/>
    <property type="match status" value="1"/>
</dbReference>
<keyword evidence="6" id="KW-1185">Reference proteome</keyword>
<dbReference type="Pfam" id="PF01381">
    <property type="entry name" value="HTH_3"/>
    <property type="match status" value="1"/>
</dbReference>
<evidence type="ECO:0000259" key="4">
    <source>
        <dbReference type="PROSITE" id="PS50943"/>
    </source>
</evidence>
<dbReference type="CDD" id="cd00093">
    <property type="entry name" value="HTH_XRE"/>
    <property type="match status" value="1"/>
</dbReference>
<keyword evidence="2" id="KW-0238">DNA-binding</keyword>
<dbReference type="EMBL" id="CABPSK010000002">
    <property type="protein sequence ID" value="VVE20192.1"/>
    <property type="molecule type" value="Genomic_DNA"/>
</dbReference>
<evidence type="ECO:0000313" key="6">
    <source>
        <dbReference type="Proteomes" id="UP000366945"/>
    </source>
</evidence>
<dbReference type="Proteomes" id="UP000366945">
    <property type="component" value="Unassembled WGS sequence"/>
</dbReference>
<dbReference type="PANTHER" id="PTHR36511:SF3">
    <property type="entry name" value="ANTITOXIN HIGA-2"/>
    <property type="match status" value="1"/>
</dbReference>
<dbReference type="InterPro" id="IPR010982">
    <property type="entry name" value="Lambda_DNA-bd_dom_sf"/>
</dbReference>
<protein>
    <submittedName>
        <fullName evidence="5">Transcriptional regulator</fullName>
    </submittedName>
</protein>
<evidence type="ECO:0000256" key="2">
    <source>
        <dbReference type="ARBA" id="ARBA00023125"/>
    </source>
</evidence>
<dbReference type="Gene3D" id="1.10.260.40">
    <property type="entry name" value="lambda repressor-like DNA-binding domains"/>
    <property type="match status" value="1"/>
</dbReference>
<name>A0A5E4W657_9BURK</name>
<dbReference type="GO" id="GO:0003677">
    <property type="term" value="F:DNA binding"/>
    <property type="evidence" value="ECO:0007669"/>
    <property type="project" value="UniProtKB-KW"/>
</dbReference>
<dbReference type="InterPro" id="IPR052359">
    <property type="entry name" value="HTH-type_reg/antitoxin"/>
</dbReference>
<dbReference type="PROSITE" id="PS50943">
    <property type="entry name" value="HTH_CROC1"/>
    <property type="match status" value="1"/>
</dbReference>
<dbReference type="InterPro" id="IPR001387">
    <property type="entry name" value="Cro/C1-type_HTH"/>
</dbReference>
<accession>A0A5E4W657</accession>